<evidence type="ECO:0000256" key="2">
    <source>
        <dbReference type="ARBA" id="ARBA00022679"/>
    </source>
</evidence>
<sequence>MTTADLRVVMIVANDVTNDSRVRKEAAALAETGAEVTVLGVSASGLPSREMLDGALIVRVAVPFALREERKRSRTARRNWRPPMVGYKHRTSYVARSERIQAELKELKADSGHAIARAKAGQRNPLKFKAGVGTRLLRRARWKAAERASWVRKGVGNKADAPFKFSWRAYDGVLHRLPWPAPWRKLHPEALDLEVAFGDLIDRLEPDVVHAHDMHVIGVATRAAGRAKLRGRTLKVVYDAHEYVAGLSMYGARTRRSIAAWANHEREYIGDVDRVVTVSPAIATRLQAEHKLKLKPTVVMNTPNPADVSVEVADIRSRIGLASDVPLLVYSGGVTRARGVHTAVQALVDLPDVHLAVVCVPGVATDAVRALQSQAIELGVDNRLHCLEPVKPDEVVAFLRTADVGLIPILRYPSHEMALPNKLFEYAFAGLPVVVSDMPSMKEFVDRTRIGEVFAAENTADLAAKVRTVLADLDSYRERVADPVYQQEVSWSGQAANLRSLYGELTGRQLEIVRPGGPVEKKRPHLLIGPVNSAGQAWLWATAVEREVPDVKVESLTTGSGTFDFKVHRTGTYKQYRTDLRWQLELTSYALREVTHVLFEAGRPMFGQLRGQMWTTDVPILEQAGIKHGVLFHGSEIRDPALHRARYRYSPFRNPEDELTQRLQSGNDNMRRHLQGYDGPVYVTTPDLLEFVENGIWIPLAVDVEGFASNRPVLEREVPVVLHAPSASALKGSAYVDPVLTDLDARGLITYQRVQGVPHAELAEMVKDADIVVDQMLLGSYGVFACEAMAAGRVTVGHIADPVRDLLPTDLPIAEATPDDLSEVIERLVAERDSARKIADAGPGYVRDLHDGHRSVEVLLPFLKNELGPRLGAETEAGGE</sequence>
<accession>A0A4U3M2E4</accession>
<dbReference type="OrthoDB" id="3335961at2"/>
<organism evidence="5 6">
    <name type="scientific">Kribbella jiaozuonensis</name>
    <dbReference type="NCBI Taxonomy" id="2575441"/>
    <lineage>
        <taxon>Bacteria</taxon>
        <taxon>Bacillati</taxon>
        <taxon>Actinomycetota</taxon>
        <taxon>Actinomycetes</taxon>
        <taxon>Propionibacteriales</taxon>
        <taxon>Kribbellaceae</taxon>
        <taxon>Kribbella</taxon>
    </lineage>
</organism>
<dbReference type="InterPro" id="IPR028098">
    <property type="entry name" value="Glyco_trans_4-like_N"/>
</dbReference>
<feature type="domain" description="Glycosyl transferase family 1" evidence="3">
    <location>
        <begin position="314"/>
        <end position="477"/>
    </location>
</feature>
<dbReference type="SUPFAM" id="SSF53756">
    <property type="entry name" value="UDP-Glycosyltransferase/glycogen phosphorylase"/>
    <property type="match status" value="2"/>
</dbReference>
<proteinExistence type="predicted"/>
<comment type="caution">
    <text evidence="5">The sequence shown here is derived from an EMBL/GenBank/DDBJ whole genome shotgun (WGS) entry which is preliminary data.</text>
</comment>
<dbReference type="RefSeq" id="WP_137252092.1">
    <property type="nucleotide sequence ID" value="NZ_JBHSPQ010000004.1"/>
</dbReference>
<evidence type="ECO:0000259" key="3">
    <source>
        <dbReference type="Pfam" id="PF00534"/>
    </source>
</evidence>
<dbReference type="CDD" id="cd03801">
    <property type="entry name" value="GT4_PimA-like"/>
    <property type="match status" value="1"/>
</dbReference>
<dbReference type="PANTHER" id="PTHR12526">
    <property type="entry name" value="GLYCOSYLTRANSFERASE"/>
    <property type="match status" value="1"/>
</dbReference>
<protein>
    <submittedName>
        <fullName evidence="5">Glycosyltransferase family 4 protein</fullName>
    </submittedName>
</protein>
<evidence type="ECO:0000259" key="4">
    <source>
        <dbReference type="Pfam" id="PF13439"/>
    </source>
</evidence>
<dbReference type="EMBL" id="SZPZ01000001">
    <property type="protein sequence ID" value="TKK81377.1"/>
    <property type="molecule type" value="Genomic_DNA"/>
</dbReference>
<dbReference type="Pfam" id="PF13439">
    <property type="entry name" value="Glyco_transf_4"/>
    <property type="match status" value="1"/>
</dbReference>
<dbReference type="AlphaFoldDB" id="A0A4U3M2E4"/>
<evidence type="ECO:0000313" key="5">
    <source>
        <dbReference type="EMBL" id="TKK81377.1"/>
    </source>
</evidence>
<feature type="domain" description="Glycosyltransferase subfamily 4-like N-terminal" evidence="4">
    <location>
        <begin position="174"/>
        <end position="299"/>
    </location>
</feature>
<evidence type="ECO:0000256" key="1">
    <source>
        <dbReference type="ARBA" id="ARBA00022676"/>
    </source>
</evidence>
<keyword evidence="6" id="KW-1185">Reference proteome</keyword>
<dbReference type="Gene3D" id="3.40.50.2000">
    <property type="entry name" value="Glycogen Phosphorylase B"/>
    <property type="match status" value="3"/>
</dbReference>
<keyword evidence="1" id="KW-0328">Glycosyltransferase</keyword>
<dbReference type="GO" id="GO:0016757">
    <property type="term" value="F:glycosyltransferase activity"/>
    <property type="evidence" value="ECO:0007669"/>
    <property type="project" value="UniProtKB-KW"/>
</dbReference>
<dbReference type="InterPro" id="IPR001296">
    <property type="entry name" value="Glyco_trans_1"/>
</dbReference>
<dbReference type="Pfam" id="PF00534">
    <property type="entry name" value="Glycos_transf_1"/>
    <property type="match status" value="1"/>
</dbReference>
<keyword evidence="2 5" id="KW-0808">Transferase</keyword>
<evidence type="ECO:0000313" key="6">
    <source>
        <dbReference type="Proteomes" id="UP000305836"/>
    </source>
</evidence>
<dbReference type="Proteomes" id="UP000305836">
    <property type="component" value="Unassembled WGS sequence"/>
</dbReference>
<gene>
    <name evidence="5" type="ORF">FDA38_00465</name>
</gene>
<name>A0A4U3M2E4_9ACTN</name>
<reference evidence="5 6" key="1">
    <citation type="submission" date="2019-04" db="EMBL/GenBank/DDBJ databases">
        <title>Kribbella sp. NEAU-THZ 27 nov., a novel actinomycete isolated from soil.</title>
        <authorList>
            <person name="Duan L."/>
        </authorList>
    </citation>
    <scope>NUCLEOTIDE SEQUENCE [LARGE SCALE GENOMIC DNA]</scope>
    <source>
        <strain evidence="6">NEAU-THZ27</strain>
    </source>
</reference>